<dbReference type="Gene3D" id="3.40.1190.20">
    <property type="match status" value="1"/>
</dbReference>
<proteinExistence type="inferred from homology"/>
<dbReference type="GO" id="GO:0006974">
    <property type="term" value="P:DNA damage response"/>
    <property type="evidence" value="ECO:0007669"/>
    <property type="project" value="TreeGrafter"/>
</dbReference>
<dbReference type="PANTHER" id="PTHR43085">
    <property type="entry name" value="HEXOKINASE FAMILY MEMBER"/>
    <property type="match status" value="1"/>
</dbReference>
<keyword evidence="2" id="KW-0808">Transferase</keyword>
<dbReference type="CDD" id="cd01166">
    <property type="entry name" value="KdgK"/>
    <property type="match status" value="1"/>
</dbReference>
<dbReference type="InterPro" id="IPR029056">
    <property type="entry name" value="Ribokinase-like"/>
</dbReference>
<evidence type="ECO:0000259" key="4">
    <source>
        <dbReference type="Pfam" id="PF00294"/>
    </source>
</evidence>
<dbReference type="KEGG" id="salo:EF888_00130"/>
<dbReference type="GO" id="GO:0042840">
    <property type="term" value="P:D-glucuronate catabolic process"/>
    <property type="evidence" value="ECO:0007669"/>
    <property type="project" value="TreeGrafter"/>
</dbReference>
<sequence length="304" mass="32151">MTDAVPDILAIGEPLIEMVRLPQPIDARPAFVQGFGGDTSTAMIAAARQKARTGYISAVGDDMFGQAMLALWDREGVDRSGVRVRSGDPTGVCFIDPDPAGRRFTYARRGSAASLFTPEDLPETLIRAARILHVSGISMAISATMRAAVFRAVDVAREAGVRVSLDVNFRPALWPREAASEAILRVAQRAAIIFPSDDEMGLLWGLTEPRDIADRFIDLGAEIVAVKQGAKGVYLAEPSKSLHIDAAPSTPIDSAGAGDSFAGAFLAWLVETSDPERAAREAVKVAAGTVGGLGAVEPIPRRTG</sequence>
<organism evidence="5 6">
    <name type="scientific">Silicimonas algicola</name>
    <dbReference type="NCBI Taxonomy" id="1826607"/>
    <lineage>
        <taxon>Bacteria</taxon>
        <taxon>Pseudomonadati</taxon>
        <taxon>Pseudomonadota</taxon>
        <taxon>Alphaproteobacteria</taxon>
        <taxon>Rhodobacterales</taxon>
        <taxon>Paracoccaceae</taxon>
    </lineage>
</organism>
<dbReference type="PANTHER" id="PTHR43085:SF15">
    <property type="entry name" value="2-DEHYDRO-3-DEOXYGLUCONOKINASE"/>
    <property type="match status" value="1"/>
</dbReference>
<accession>A0A316GNV9</accession>
<dbReference type="InterPro" id="IPR011611">
    <property type="entry name" value="PfkB_dom"/>
</dbReference>
<dbReference type="PROSITE" id="PS00584">
    <property type="entry name" value="PFKB_KINASES_2"/>
    <property type="match status" value="1"/>
</dbReference>
<dbReference type="InterPro" id="IPR002173">
    <property type="entry name" value="Carboh/pur_kinase_PfkB_CS"/>
</dbReference>
<comment type="caution">
    <text evidence="5">The sequence shown here is derived from an EMBL/GenBank/DDBJ whole genome shotgun (WGS) entry which is preliminary data.</text>
</comment>
<comment type="similarity">
    <text evidence="1">Belongs to the carbohydrate kinase PfkB family.</text>
</comment>
<dbReference type="SUPFAM" id="SSF53613">
    <property type="entry name" value="Ribokinase-like"/>
    <property type="match status" value="1"/>
</dbReference>
<evidence type="ECO:0000256" key="1">
    <source>
        <dbReference type="ARBA" id="ARBA00010688"/>
    </source>
</evidence>
<dbReference type="Proteomes" id="UP000245390">
    <property type="component" value="Unassembled WGS sequence"/>
</dbReference>
<reference evidence="5 6" key="1">
    <citation type="submission" date="2018-05" db="EMBL/GenBank/DDBJ databases">
        <title>Genomic Encyclopedia of Type Strains, Phase IV (KMG-IV): sequencing the most valuable type-strain genomes for metagenomic binning, comparative biology and taxonomic classification.</title>
        <authorList>
            <person name="Goeker M."/>
        </authorList>
    </citation>
    <scope>NUCLEOTIDE SEQUENCE [LARGE SCALE GENOMIC DNA]</scope>
    <source>
        <strain evidence="5 6">DSM 103371</strain>
    </source>
</reference>
<evidence type="ECO:0000256" key="3">
    <source>
        <dbReference type="ARBA" id="ARBA00022777"/>
    </source>
</evidence>
<gene>
    <name evidence="5" type="ORF">C8D95_104290</name>
</gene>
<dbReference type="GO" id="GO:0008673">
    <property type="term" value="F:2-dehydro-3-deoxygluconokinase activity"/>
    <property type="evidence" value="ECO:0007669"/>
    <property type="project" value="TreeGrafter"/>
</dbReference>
<evidence type="ECO:0000313" key="5">
    <source>
        <dbReference type="EMBL" id="PWK56617.1"/>
    </source>
</evidence>
<evidence type="ECO:0000313" key="6">
    <source>
        <dbReference type="Proteomes" id="UP000245390"/>
    </source>
</evidence>
<protein>
    <submittedName>
        <fullName evidence="5">2-keto-3-deoxygluconate kinase</fullName>
    </submittedName>
</protein>
<dbReference type="AlphaFoldDB" id="A0A316GNV9"/>
<evidence type="ECO:0000256" key="2">
    <source>
        <dbReference type="ARBA" id="ARBA00022679"/>
    </source>
</evidence>
<dbReference type="EMBL" id="QGGV01000004">
    <property type="protein sequence ID" value="PWK56617.1"/>
    <property type="molecule type" value="Genomic_DNA"/>
</dbReference>
<dbReference type="RefSeq" id="WP_109759292.1">
    <property type="nucleotide sequence ID" value="NZ_CP034588.1"/>
</dbReference>
<name>A0A316GNV9_9RHOB</name>
<dbReference type="GO" id="GO:0019698">
    <property type="term" value="P:D-galacturonate catabolic process"/>
    <property type="evidence" value="ECO:0007669"/>
    <property type="project" value="TreeGrafter"/>
</dbReference>
<keyword evidence="3 5" id="KW-0418">Kinase</keyword>
<dbReference type="InterPro" id="IPR050306">
    <property type="entry name" value="PfkB_Carbo_kinase"/>
</dbReference>
<dbReference type="GO" id="GO:0005829">
    <property type="term" value="C:cytosol"/>
    <property type="evidence" value="ECO:0007669"/>
    <property type="project" value="TreeGrafter"/>
</dbReference>
<feature type="domain" description="Carbohydrate kinase PfkB" evidence="4">
    <location>
        <begin position="8"/>
        <end position="300"/>
    </location>
</feature>
<dbReference type="OrthoDB" id="9776822at2"/>
<dbReference type="Pfam" id="PF00294">
    <property type="entry name" value="PfkB"/>
    <property type="match status" value="1"/>
</dbReference>
<keyword evidence="6" id="KW-1185">Reference proteome</keyword>